<reference evidence="1 2" key="1">
    <citation type="submission" date="2023-01" db="EMBL/GenBank/DDBJ databases">
        <title>Sporosarcina sp. nov., isolated from Korean tranditional fermented seafood 'Jeotgal'.</title>
        <authorList>
            <person name="Yang A.-I."/>
        </authorList>
    </citation>
    <scope>NUCLEOTIDE SEQUENCE [LARGE SCALE GENOMIC DNA]</scope>
    <source>
        <strain evidence="1 2">B2O-1</strain>
    </source>
</reference>
<sequence>MLTASVFTRKQGIAVYRLDELIERVEDGRIELRHESKHQIKMIRRYMLDNVASGQVYFPPIVARVEVGALAEGRPEQFSVIDGTQRLKAMGQLKSFITRLISSDDPEEHSKGYMMNKMLNKIEIAVQLFEGFTEEEADQLFIDLNTKGKKVSLSKRISYDSRNELNRTTNLLVETHAGLQRAGIEQEKISIRRPRNKNLVSLSQLRRLVGYFMTGQGIHSKPMAQQEQIIEVAEHLEVIGIWLDELFTLSPEESIGNYEQSMLANFTLLAAVAEYAYAGLYDVTLEQKKLQITDRMRKLQHINWHSRREEWKRFDGATRGKEQLYFFNQDKATHAALVTWLRREGGE</sequence>
<dbReference type="RefSeq" id="WP_323692392.1">
    <property type="nucleotide sequence ID" value="NZ_CP116341.1"/>
</dbReference>
<evidence type="ECO:0000313" key="1">
    <source>
        <dbReference type="EMBL" id="WOV84747.1"/>
    </source>
</evidence>
<gene>
    <name evidence="1" type="ORF">PGH26_02135</name>
</gene>
<name>A0ABZ0KZI5_9BACL</name>
<dbReference type="InterPro" id="IPR017642">
    <property type="entry name" value="DNA_S_mod_DndB"/>
</dbReference>
<evidence type="ECO:0000313" key="2">
    <source>
        <dbReference type="Proteomes" id="UP001303532"/>
    </source>
</evidence>
<protein>
    <submittedName>
        <fullName evidence="1">DNA sulfur modification protein DndB</fullName>
    </submittedName>
</protein>
<dbReference type="Pfam" id="PF14072">
    <property type="entry name" value="DndB"/>
    <property type="match status" value="1"/>
</dbReference>
<proteinExistence type="predicted"/>
<accession>A0ABZ0KZI5</accession>
<keyword evidence="2" id="KW-1185">Reference proteome</keyword>
<dbReference type="Proteomes" id="UP001303532">
    <property type="component" value="Chromosome"/>
</dbReference>
<organism evidence="1 2">
    <name type="scientific">Sporosarcina jeotgali</name>
    <dbReference type="NCBI Taxonomy" id="3020056"/>
    <lineage>
        <taxon>Bacteria</taxon>
        <taxon>Bacillati</taxon>
        <taxon>Bacillota</taxon>
        <taxon>Bacilli</taxon>
        <taxon>Bacillales</taxon>
        <taxon>Caryophanaceae</taxon>
        <taxon>Sporosarcina</taxon>
    </lineage>
</organism>
<dbReference type="EMBL" id="CP116341">
    <property type="protein sequence ID" value="WOV84747.1"/>
    <property type="molecule type" value="Genomic_DNA"/>
</dbReference>